<reference evidence="1 2" key="1">
    <citation type="submission" date="2023-08" db="EMBL/GenBank/DDBJ databases">
        <authorList>
            <person name="Du S."/>
            <person name="Wu Z."/>
            <person name="Wu Y."/>
            <person name="Yang M."/>
            <person name="Shao J."/>
            <person name="Liu H."/>
            <person name="Zhao Y."/>
            <person name="Zhang Z."/>
        </authorList>
    </citation>
    <scope>NUCLEOTIDE SEQUENCE [LARGE SCALE GENOMIC DNA]</scope>
</reference>
<accession>A0AAX3ZY98</accession>
<sequence length="788" mass="87059">MGQISSAIPNLIQGVSQQSAALRLSSQAEVQENAFPSLVEGLHKRPPLQYIATMKSTPTTSSFVHLINRDTTERYFITIDGSNNLKVYDLYGVEKTVNFPDGTSYLTCNDATRAFRAVTVADFTYILNTEVEAQMSSARTPVQNPKGLVAVKQGDYNQRYTIYLNGSIAANITTSATDQVQTRTDDIANRLASAISSYGNGFSATNDGSTVVITRSDNQEFTLATYDSLGDTGLTSTIGVSQRFDDLPRQAPDGYIVQVQGDQTNDFDDYYVKFEASAGNSGLASEGTWVETVKPNTPYQIDGTTMPHLLRRNADGTFTFRVATWGERTAGDENSVSDPTFIGQKISDVFFFQNRLGLLAGENVVMSRTSEYYDFFSTTARNLLDTDPVDIAASHTKVSILKHAIPFDRKLLLFSDQTQFILKGADYLSPTNTSITQTTEFEASTAAKPASAGNVVYFPATRGGYTSVREYYVIDDTDRSDATDVTAHASKYVPDNVYDMSASTTENSLVCLTRDEPSSLFIYKWHWAGREKLQSAWFKYTFNGLEVLNAEFIESGLYIVGNKDGQTGIFLIRFDEGREDPDQEYVTRLDFRYYDLEVTTSYDAVADQTTITTPIGLDEAFVVTRGQGHGKIIDVVSTNGTTTVVKGDVTSTQFYIGELYTMTYEFSEATLKENTATGGRVAITGGRLQLKHWLLRYQDTGEFETVVGSRLTNITSNDQTYKFTGRVVGGGQNIIGGTTLTSGEFRFPVLGKSDRVRIIIQSDSHLPCQFLSAEWEGNMHIRSKRMNG</sequence>
<evidence type="ECO:0000313" key="2">
    <source>
        <dbReference type="Proteomes" id="UP001304187"/>
    </source>
</evidence>
<dbReference type="Pfam" id="PF25675">
    <property type="entry name" value="Phage_nozzle"/>
    <property type="match status" value="1"/>
</dbReference>
<dbReference type="InterPro" id="IPR058003">
    <property type="entry name" value="Phage_gp12"/>
</dbReference>
<dbReference type="EMBL" id="OR420737">
    <property type="protein sequence ID" value="WMM95071.1"/>
    <property type="molecule type" value="Genomic_DNA"/>
</dbReference>
<keyword evidence="2" id="KW-1185">Reference proteome</keyword>
<proteinExistence type="predicted"/>
<protein>
    <submittedName>
        <fullName evidence="1">Tail tubular protein B</fullName>
    </submittedName>
</protein>
<organism evidence="1 2">
    <name type="scientific">Roseobacter phage CRP-171</name>
    <dbReference type="NCBI Taxonomy" id="3072846"/>
    <lineage>
        <taxon>Viruses</taxon>
        <taxon>Duplodnaviria</taxon>
        <taxon>Heunggongvirae</taxon>
        <taxon>Uroviricota</taxon>
        <taxon>Caudoviricetes</taxon>
        <taxon>Autographivirales</taxon>
        <taxon>Autographivirales incertae sedis</taxon>
        <taxon>Oceanidvirus</taxon>
        <taxon>Oceanidvirus CRP171</taxon>
    </lineage>
</organism>
<evidence type="ECO:0000313" key="1">
    <source>
        <dbReference type="EMBL" id="WMM95071.1"/>
    </source>
</evidence>
<dbReference type="Proteomes" id="UP001304187">
    <property type="component" value="Segment"/>
</dbReference>
<gene>
    <name evidence="1" type="ORF">CRP171_gp32</name>
</gene>
<name>A0AAX3ZY98_9CAUD</name>